<dbReference type="Gene3D" id="3.40.50.200">
    <property type="entry name" value="Peptidase S8/S53 domain"/>
    <property type="match status" value="2"/>
</dbReference>
<feature type="domain" description="Inhibitor I9" evidence="14">
    <location>
        <begin position="990"/>
        <end position="1069"/>
    </location>
</feature>
<evidence type="ECO:0008006" key="18">
    <source>
        <dbReference type="Google" id="ProtNLM"/>
    </source>
</evidence>
<feature type="domain" description="Peptidase S8/S53" evidence="13">
    <location>
        <begin position="1095"/>
        <end position="1536"/>
    </location>
</feature>
<feature type="domain" description="Peptidase S8/S53" evidence="13">
    <location>
        <begin position="110"/>
        <end position="557"/>
    </location>
</feature>
<dbReference type="InterPro" id="IPR000209">
    <property type="entry name" value="Peptidase_S8/S53_dom"/>
</dbReference>
<dbReference type="InterPro" id="IPR036322">
    <property type="entry name" value="WD40_repeat_dom_sf"/>
</dbReference>
<dbReference type="EMBL" id="OZ034816">
    <property type="protein sequence ID" value="CAL1374620.1"/>
    <property type="molecule type" value="Genomic_DNA"/>
</dbReference>
<dbReference type="InterPro" id="IPR037045">
    <property type="entry name" value="S8pro/Inhibitor_I9_sf"/>
</dbReference>
<gene>
    <name evidence="16" type="ORF">LTRI10_LOCUS16469</name>
</gene>
<feature type="repeat" description="WD" evidence="11">
    <location>
        <begin position="906"/>
        <end position="931"/>
    </location>
</feature>
<protein>
    <recommendedName>
        <fullName evidence="18">Cucumisin</fullName>
    </recommendedName>
</protein>
<dbReference type="Pfam" id="PF17766">
    <property type="entry name" value="fn3_6"/>
    <property type="match status" value="2"/>
</dbReference>
<feature type="domain" description="Subtilisin-like protease fibronectin type-III" evidence="15">
    <location>
        <begin position="612"/>
        <end position="703"/>
    </location>
</feature>
<dbReference type="Proteomes" id="UP001497516">
    <property type="component" value="Chromosome 3"/>
</dbReference>
<organism evidence="16 17">
    <name type="scientific">Linum trigynum</name>
    <dbReference type="NCBI Taxonomy" id="586398"/>
    <lineage>
        <taxon>Eukaryota</taxon>
        <taxon>Viridiplantae</taxon>
        <taxon>Streptophyta</taxon>
        <taxon>Embryophyta</taxon>
        <taxon>Tracheophyta</taxon>
        <taxon>Spermatophyta</taxon>
        <taxon>Magnoliopsida</taxon>
        <taxon>eudicotyledons</taxon>
        <taxon>Gunneridae</taxon>
        <taxon>Pentapetalae</taxon>
        <taxon>rosids</taxon>
        <taxon>fabids</taxon>
        <taxon>Malpighiales</taxon>
        <taxon>Linaceae</taxon>
        <taxon>Linum</taxon>
    </lineage>
</organism>
<dbReference type="PRINTS" id="PR00723">
    <property type="entry name" value="SUBTILISIN"/>
</dbReference>
<dbReference type="FunFam" id="3.30.70.80:FF:000002">
    <property type="entry name" value="Subtilisin-like protease SBT5.3"/>
    <property type="match status" value="1"/>
</dbReference>
<evidence type="ECO:0000256" key="3">
    <source>
        <dbReference type="ARBA" id="ARBA00022525"/>
    </source>
</evidence>
<dbReference type="Gene3D" id="3.30.70.80">
    <property type="entry name" value="Peptidase S8 propeptide/proteinase inhibitor I9"/>
    <property type="match status" value="2"/>
</dbReference>
<evidence type="ECO:0000256" key="1">
    <source>
        <dbReference type="ARBA" id="ARBA00004613"/>
    </source>
</evidence>
<dbReference type="InterPro" id="IPR036852">
    <property type="entry name" value="Peptidase_S8/S53_dom_sf"/>
</dbReference>
<reference evidence="16 17" key="1">
    <citation type="submission" date="2024-04" db="EMBL/GenBank/DDBJ databases">
        <authorList>
            <person name="Fracassetti M."/>
        </authorList>
    </citation>
    <scope>NUCLEOTIDE SEQUENCE [LARGE SCALE GENOMIC DNA]</scope>
</reference>
<evidence type="ECO:0000259" key="14">
    <source>
        <dbReference type="Pfam" id="PF05922"/>
    </source>
</evidence>
<dbReference type="SUPFAM" id="SSF50978">
    <property type="entry name" value="WD40 repeat-like"/>
    <property type="match status" value="1"/>
</dbReference>
<feature type="active site" description="Charge relay system" evidence="12">
    <location>
        <position position="1488"/>
    </location>
</feature>
<feature type="active site" description="Charge relay system" evidence="10 12">
    <location>
        <position position="506"/>
    </location>
</feature>
<dbReference type="InterPro" id="IPR019775">
    <property type="entry name" value="WD40_repeat_CS"/>
</dbReference>
<evidence type="ECO:0000256" key="8">
    <source>
        <dbReference type="ARBA" id="ARBA00022801"/>
    </source>
</evidence>
<dbReference type="PANTHER" id="PTHR10795">
    <property type="entry name" value="PROPROTEIN CONVERTASE SUBTILISIN/KEXIN"/>
    <property type="match status" value="1"/>
</dbReference>
<keyword evidence="9 12" id="KW-0720">Serine protease</keyword>
<dbReference type="Pfam" id="PF05922">
    <property type="entry name" value="Inhibitor_I9"/>
    <property type="match status" value="2"/>
</dbReference>
<dbReference type="InterPro" id="IPR010259">
    <property type="entry name" value="S8pro/Inhibitor_I9"/>
</dbReference>
<dbReference type="InterPro" id="IPR034197">
    <property type="entry name" value="Peptidases_S8_3"/>
</dbReference>
<dbReference type="GO" id="GO:0005576">
    <property type="term" value="C:extracellular region"/>
    <property type="evidence" value="ECO:0007669"/>
    <property type="project" value="UniProtKB-SubCell"/>
</dbReference>
<proteinExistence type="inferred from homology"/>
<feature type="active site" description="Charge relay system" evidence="10 12">
    <location>
        <position position="180"/>
    </location>
</feature>
<dbReference type="Gene3D" id="3.50.30.30">
    <property type="match status" value="2"/>
</dbReference>
<keyword evidence="6" id="KW-0732">Signal</keyword>
<comment type="subcellular location">
    <subcellularLocation>
        <location evidence="1">Secreted</location>
    </subcellularLocation>
</comment>
<dbReference type="InterPro" id="IPR015500">
    <property type="entry name" value="Peptidase_S8_subtilisin-rel"/>
</dbReference>
<dbReference type="Pfam" id="PF00082">
    <property type="entry name" value="Peptidase_S8"/>
    <property type="match status" value="2"/>
</dbReference>
<dbReference type="GO" id="GO:0009609">
    <property type="term" value="P:response to symbiotic bacterium"/>
    <property type="evidence" value="ECO:0007669"/>
    <property type="project" value="UniProtKB-ARBA"/>
</dbReference>
<dbReference type="InterPro" id="IPR023828">
    <property type="entry name" value="Peptidase_S8_Ser-AS"/>
</dbReference>
<dbReference type="FunFam" id="3.40.50.200:FF:000006">
    <property type="entry name" value="Subtilisin-like protease SBT1.5"/>
    <property type="match status" value="1"/>
</dbReference>
<dbReference type="Gene3D" id="2.60.40.2310">
    <property type="match status" value="2"/>
</dbReference>
<dbReference type="InterPro" id="IPR001680">
    <property type="entry name" value="WD40_rpt"/>
</dbReference>
<evidence type="ECO:0000256" key="10">
    <source>
        <dbReference type="PIRSR" id="PIRSR615500-1"/>
    </source>
</evidence>
<dbReference type="SMART" id="SM00320">
    <property type="entry name" value="WD40"/>
    <property type="match status" value="4"/>
</dbReference>
<feature type="repeat" description="WD" evidence="11">
    <location>
        <begin position="802"/>
        <end position="834"/>
    </location>
</feature>
<keyword evidence="5 12" id="KW-0645">Protease</keyword>
<dbReference type="GO" id="GO:0006508">
    <property type="term" value="P:proteolysis"/>
    <property type="evidence" value="ECO:0007669"/>
    <property type="project" value="UniProtKB-KW"/>
</dbReference>
<feature type="active site" description="Charge relay system" evidence="12">
    <location>
        <position position="1103"/>
    </location>
</feature>
<dbReference type="PROSITE" id="PS50294">
    <property type="entry name" value="WD_REPEATS_REGION"/>
    <property type="match status" value="1"/>
</dbReference>
<evidence type="ECO:0000259" key="15">
    <source>
        <dbReference type="Pfam" id="PF17766"/>
    </source>
</evidence>
<dbReference type="GO" id="GO:0004252">
    <property type="term" value="F:serine-type endopeptidase activity"/>
    <property type="evidence" value="ECO:0007669"/>
    <property type="project" value="UniProtKB-UniRule"/>
</dbReference>
<feature type="active site" description="Charge relay system" evidence="10 12">
    <location>
        <position position="117"/>
    </location>
</feature>
<evidence type="ECO:0000259" key="13">
    <source>
        <dbReference type="Pfam" id="PF00082"/>
    </source>
</evidence>
<dbReference type="PROSITE" id="PS50082">
    <property type="entry name" value="WD_REPEATS_2"/>
    <property type="match status" value="2"/>
</dbReference>
<evidence type="ECO:0000256" key="6">
    <source>
        <dbReference type="ARBA" id="ARBA00022729"/>
    </source>
</evidence>
<feature type="active site" description="Charge relay system" evidence="12">
    <location>
        <position position="1167"/>
    </location>
</feature>
<sequence length="1708" mass="182427">MAMLQPNIDRQAYIVYMGSHSQKEVSATEIHTNMMEEVVGSGGSDHMLYSYKRSFSGFAAMLTSEEVQKLTRMEGVISVFPNGKMQLHTTRSWTFIGLTGKSERRPLERDMIVGMLDTGIWPESESFSDEGFGPPPQKWKGTCMKSENFTCNNKIIGAKYYRVTGNFSLDVASPRDTEGHGSHTASTAAGNFVPKASLEGLGLGTARGGAPSARIAVYKICWADGCYDADILAAFDDAIADGVDIISVSLGATNPKGYFEDSIAIGTFHAMRHGILTSTSAGNDGPTPGSVNNAAPWLLSVAASSIDRKFMTKIQLGNGASYEGVSINTVNLYPTMYPIIYGGRAPTLKKPNVTAARNCQKGSLERRLVRGKIVLCDLIVNGESVSAAGGVGAMMQDNTYNDVAYNFAVPASHFGPDPGSKISAYVKQTENATATMFKSIHQRDDSAPYIVGFSSRGPNAITKDILKPDIAAPGSDILAAWSPATTVTGLVGDKRVTNYNIISGTSMACPHATGVAAYVKSFQPTWSPAALRSALMTTAMPMSRAKNHDAEFAYGAGLINPVKAVDPGLVYDAAEEDYVHFLCGQGYNSTQIQILTGEDIHCSNEKKLAVWDLNYPSLTLSVKPGGGSVMRVFHRTVTNVGSSGSCTYKAIVKVPEEVVVKVRPSVLTFQSVGESKSFTVTVVVKLGKNSISGALIWDDGEHTHIDGGANTPTAAGSRILATLMEDGEMSDDGDVELAAAIDALHLMMKRDADDSVHTFIGHTFEVYVAACSPTDPSLVATGGGDERGFLWRIGQGDWAAELGGHRESVISLAFSSDGQFLASGGLDSVVKIWNESGNLICTLGDHVENEQIEESTRGDHVENEQIEEGGHSPTDGLEWVRWQPGGHLVLAVSNDNTAWVWDADTGRTICTGSGDKSLRIWNLETGQCIHVVRGGEYLIWSLRFSFVHCSARFTKSELTCLTWIGTSSFVAAGCADGAIVVWDAGYGTKTYIVYMGSVSAEKNNDNHLLAARRHHNLLSSVLGDEDLAQHVRLTSYGKSFDGFAANLLPQEAEWLQENENVVSVFLSGTKQLSTTWSWDYLDMPLSVQRNFDIESDIIIGMIDSGINVDAPSFSDKGLGPPPAKWKGICQKGLNFTGCNNKVIGARAYDVGNLETTPLTPLDDTEGHGTHTASTVAGSAVGGASYRGLAKGTARGGVPSARLAIYKVCGPKAACTDANLMSALDDAIHDGVDVISMSLGAPTMDYFKDPVAIGSFHAMEKGIIVSAAAGNKGEMGQVENVAPWILTVAASRTGKQLRTPIVLGNRFATLGVTFNYLSTKKWYPITNVAKATNDSNNAASGECDTNNLDPKKVKGKIVYCKNGESAPLDTLSEFGAVGLIGDAVSWYPDFPQTYPMPASLLDPTRGQIVDGYINSTKNPRAYILKTTGVNVTAPAVAVFSSKGPNQQSRTILKPDVMAPGVNILAAFPPYLLGEDNSYGHPFRFLSGTSMACPHATAAAAFVKSHRPHWSPAAVKSALMTTARAAKEQNPLAEYAYGSGEIDPVKALDPGLVYDMSFVDYVRFLCSEGYSNTSLSIMTDGGDVSCPSECSDSTHDFVNYPSMNLQVALDSTSPYAAVFQRTVTNVGPAKSTYVATTKGPAGMEIKVAPARLEFEKVGEKKTFKVEVKGPALQQLGQEMDRVLSGSLVWTGSSGHRVRSPVVVSLAFVPL</sequence>
<dbReference type="Gene3D" id="2.130.10.10">
    <property type="entry name" value="YVTN repeat-like/Quinoprotein amine dehydrogenase"/>
    <property type="match status" value="2"/>
</dbReference>
<dbReference type="Pfam" id="PF00400">
    <property type="entry name" value="WD40"/>
    <property type="match status" value="3"/>
</dbReference>
<dbReference type="InterPro" id="IPR015943">
    <property type="entry name" value="WD40/YVTN_repeat-like_dom_sf"/>
</dbReference>
<dbReference type="CDD" id="cd02120">
    <property type="entry name" value="PA_subtilisin_like"/>
    <property type="match status" value="2"/>
</dbReference>
<dbReference type="SUPFAM" id="SSF52743">
    <property type="entry name" value="Subtilisin-like"/>
    <property type="match status" value="2"/>
</dbReference>
<dbReference type="PROSITE" id="PS51892">
    <property type="entry name" value="SUBTILASE"/>
    <property type="match status" value="2"/>
</dbReference>
<name>A0AAV2DM31_9ROSI</name>
<evidence type="ECO:0000313" key="16">
    <source>
        <dbReference type="EMBL" id="CAL1374620.1"/>
    </source>
</evidence>
<dbReference type="InterPro" id="IPR041469">
    <property type="entry name" value="Subtilisin-like_FN3"/>
</dbReference>
<keyword evidence="17" id="KW-1185">Reference proteome</keyword>
<evidence type="ECO:0000313" key="17">
    <source>
        <dbReference type="Proteomes" id="UP001497516"/>
    </source>
</evidence>
<dbReference type="CDD" id="cd04852">
    <property type="entry name" value="Peptidases_S8_3"/>
    <property type="match status" value="2"/>
</dbReference>
<dbReference type="PROSITE" id="PS00138">
    <property type="entry name" value="SUBTILASE_SER"/>
    <property type="match status" value="2"/>
</dbReference>
<keyword evidence="7" id="KW-0677">Repeat</keyword>
<evidence type="ECO:0000256" key="4">
    <source>
        <dbReference type="ARBA" id="ARBA00022574"/>
    </source>
</evidence>
<keyword evidence="3" id="KW-0964">Secreted</keyword>
<comment type="similarity">
    <text evidence="2 12">Belongs to the peptidase S8 family.</text>
</comment>
<keyword evidence="8 12" id="KW-0378">Hydrolase</keyword>
<feature type="domain" description="Subtilisin-like protease fibronectin type-III" evidence="15">
    <location>
        <begin position="1596"/>
        <end position="1701"/>
    </location>
</feature>
<dbReference type="InterPro" id="IPR045051">
    <property type="entry name" value="SBT"/>
</dbReference>
<evidence type="ECO:0000256" key="12">
    <source>
        <dbReference type="PROSITE-ProRule" id="PRU01240"/>
    </source>
</evidence>
<evidence type="ECO:0000256" key="7">
    <source>
        <dbReference type="ARBA" id="ARBA00022737"/>
    </source>
</evidence>
<evidence type="ECO:0000256" key="5">
    <source>
        <dbReference type="ARBA" id="ARBA00022670"/>
    </source>
</evidence>
<evidence type="ECO:0000256" key="2">
    <source>
        <dbReference type="ARBA" id="ARBA00011073"/>
    </source>
</evidence>
<keyword evidence="4 11" id="KW-0853">WD repeat</keyword>
<evidence type="ECO:0000256" key="11">
    <source>
        <dbReference type="PROSITE-ProRule" id="PRU00221"/>
    </source>
</evidence>
<accession>A0AAV2DM31</accession>
<feature type="domain" description="Inhibitor I9" evidence="14">
    <location>
        <begin position="13"/>
        <end position="88"/>
    </location>
</feature>
<evidence type="ECO:0000256" key="9">
    <source>
        <dbReference type="ARBA" id="ARBA00022825"/>
    </source>
</evidence>
<dbReference type="PROSITE" id="PS00678">
    <property type="entry name" value="WD_REPEATS_1"/>
    <property type="match status" value="1"/>
</dbReference>